<keyword evidence="1" id="KW-0732">Signal</keyword>
<proteinExistence type="predicted"/>
<reference evidence="2 3" key="1">
    <citation type="submission" date="2021-01" db="EMBL/GenBank/DDBJ databases">
        <title>Whole genome shotgun sequence of Asanoa siamensis NBRC 107932.</title>
        <authorList>
            <person name="Komaki H."/>
            <person name="Tamura T."/>
        </authorList>
    </citation>
    <scope>NUCLEOTIDE SEQUENCE [LARGE SCALE GENOMIC DNA]</scope>
    <source>
        <strain evidence="2 3">NBRC 107932</strain>
    </source>
</reference>
<dbReference type="RefSeq" id="WP_203717525.1">
    <property type="nucleotide sequence ID" value="NZ_BONE01000067.1"/>
</dbReference>
<protein>
    <submittedName>
        <fullName evidence="2">Uncharacterized protein</fullName>
    </submittedName>
</protein>
<dbReference type="EMBL" id="BONE01000067">
    <property type="protein sequence ID" value="GIF76654.1"/>
    <property type="molecule type" value="Genomic_DNA"/>
</dbReference>
<evidence type="ECO:0000313" key="3">
    <source>
        <dbReference type="Proteomes" id="UP000604117"/>
    </source>
</evidence>
<sequence length="105" mass="10494">MRTKWIAGGLAAAGAVAVGALAIDAMRPGPAPADAVLVGNSDQVPRVVGLTRGGDLVSFRADKPGDARRIGAVKGLTTDKRWSASTSGCRTASCTASATKAASTR</sequence>
<feature type="signal peptide" evidence="1">
    <location>
        <begin position="1"/>
        <end position="22"/>
    </location>
</feature>
<keyword evidence="3" id="KW-1185">Reference proteome</keyword>
<feature type="chain" id="PRO_5046928588" evidence="1">
    <location>
        <begin position="23"/>
        <end position="105"/>
    </location>
</feature>
<evidence type="ECO:0000256" key="1">
    <source>
        <dbReference type="SAM" id="SignalP"/>
    </source>
</evidence>
<dbReference type="Proteomes" id="UP000604117">
    <property type="component" value="Unassembled WGS sequence"/>
</dbReference>
<accession>A0ABQ4CZD6</accession>
<organism evidence="2 3">
    <name type="scientific">Asanoa siamensis</name>
    <dbReference type="NCBI Taxonomy" id="926357"/>
    <lineage>
        <taxon>Bacteria</taxon>
        <taxon>Bacillati</taxon>
        <taxon>Actinomycetota</taxon>
        <taxon>Actinomycetes</taxon>
        <taxon>Micromonosporales</taxon>
        <taxon>Micromonosporaceae</taxon>
        <taxon>Asanoa</taxon>
    </lineage>
</organism>
<comment type="caution">
    <text evidence="2">The sequence shown here is derived from an EMBL/GenBank/DDBJ whole genome shotgun (WGS) entry which is preliminary data.</text>
</comment>
<evidence type="ECO:0000313" key="2">
    <source>
        <dbReference type="EMBL" id="GIF76654.1"/>
    </source>
</evidence>
<name>A0ABQ4CZD6_9ACTN</name>
<gene>
    <name evidence="2" type="ORF">Asi02nite_61720</name>
</gene>